<dbReference type="EMBL" id="CP039964">
    <property type="protein sequence ID" value="QCO56609.1"/>
    <property type="molecule type" value="Genomic_DNA"/>
</dbReference>
<dbReference type="OrthoDB" id="9807486at2"/>
<comment type="similarity">
    <text evidence="1 2">Belongs to the UPF0301 (AlgH) family.</text>
</comment>
<gene>
    <name evidence="3" type="ORF">EOK75_11740</name>
</gene>
<sequence length="184" mass="19754">MDLTGKLLIAMPGMEDPRFEGTVILICAHSREGSMGLIINKPVTDLTFPDLLEQLGIPHMSEGRGISVHFGGPVERGRGFVLHSPEYHTTDGTMDISGRFGMTATQDVLRALGRGEGPNDALLALGYAGWGPDQLEAEILRNDWLTSDAAEGLVFSENDATKWAESLRHLGVEPLALSATSGRA</sequence>
<proteinExistence type="inferred from homology"/>
<dbReference type="Pfam" id="PF02622">
    <property type="entry name" value="DUF179"/>
    <property type="match status" value="1"/>
</dbReference>
<dbReference type="PANTHER" id="PTHR30327:SF1">
    <property type="entry name" value="UPF0301 PROTEIN YQGE"/>
    <property type="match status" value="1"/>
</dbReference>
<organism evidence="3 4">
    <name type="scientific">Pseudorhodobacter turbinis</name>
    <dbReference type="NCBI Taxonomy" id="2500533"/>
    <lineage>
        <taxon>Bacteria</taxon>
        <taxon>Pseudomonadati</taxon>
        <taxon>Pseudomonadota</taxon>
        <taxon>Alphaproteobacteria</taxon>
        <taxon>Rhodobacterales</taxon>
        <taxon>Paracoccaceae</taxon>
        <taxon>Pseudorhodobacter</taxon>
    </lineage>
</organism>
<evidence type="ECO:0000256" key="2">
    <source>
        <dbReference type="HAMAP-Rule" id="MF_00758"/>
    </source>
</evidence>
<dbReference type="AlphaFoldDB" id="A0A4P8EI64"/>
<dbReference type="Gene3D" id="3.40.1740.10">
    <property type="entry name" value="VC0467-like"/>
    <property type="match status" value="1"/>
</dbReference>
<evidence type="ECO:0000256" key="1">
    <source>
        <dbReference type="ARBA" id="ARBA00009600"/>
    </source>
</evidence>
<dbReference type="SUPFAM" id="SSF143456">
    <property type="entry name" value="VC0467-like"/>
    <property type="match status" value="1"/>
</dbReference>
<dbReference type="KEGG" id="pseb:EOK75_11740"/>
<dbReference type="PANTHER" id="PTHR30327">
    <property type="entry name" value="UNCHARACTERIZED PROTEIN YQGE"/>
    <property type="match status" value="1"/>
</dbReference>
<evidence type="ECO:0000313" key="4">
    <source>
        <dbReference type="Proteomes" id="UP000298631"/>
    </source>
</evidence>
<evidence type="ECO:0000313" key="3">
    <source>
        <dbReference type="EMBL" id="QCO56609.1"/>
    </source>
</evidence>
<dbReference type="Proteomes" id="UP000298631">
    <property type="component" value="Chromosome"/>
</dbReference>
<protein>
    <recommendedName>
        <fullName evidence="2">UPF0301 protein EOK75_11740</fullName>
    </recommendedName>
</protein>
<dbReference type="GO" id="GO:0005829">
    <property type="term" value="C:cytosol"/>
    <property type="evidence" value="ECO:0007669"/>
    <property type="project" value="TreeGrafter"/>
</dbReference>
<dbReference type="HAMAP" id="MF_00758">
    <property type="entry name" value="UPF0301"/>
    <property type="match status" value="1"/>
</dbReference>
<dbReference type="RefSeq" id="WP_137194389.1">
    <property type="nucleotide sequence ID" value="NZ_CP039964.1"/>
</dbReference>
<reference evidence="3 4" key="1">
    <citation type="submission" date="2019-05" db="EMBL/GenBank/DDBJ databases">
        <title>Pseudorhodobacter turbinis sp. nov., isolated from the gut of the Korean turban shell.</title>
        <authorList>
            <person name="Jeong Y.-S."/>
            <person name="Kang W.-R."/>
            <person name="Bae J.-W."/>
        </authorList>
    </citation>
    <scope>NUCLEOTIDE SEQUENCE [LARGE SCALE GENOMIC DNA]</scope>
    <source>
        <strain evidence="3 4">S12M18</strain>
    </source>
</reference>
<accession>A0A4P8EI64</accession>
<keyword evidence="4" id="KW-1185">Reference proteome</keyword>
<dbReference type="InterPro" id="IPR003774">
    <property type="entry name" value="AlgH-like"/>
</dbReference>
<name>A0A4P8EI64_9RHOB</name>